<dbReference type="CDD" id="cd12148">
    <property type="entry name" value="fungal_TF_MHR"/>
    <property type="match status" value="1"/>
</dbReference>
<dbReference type="GO" id="GO:0008270">
    <property type="term" value="F:zinc ion binding"/>
    <property type="evidence" value="ECO:0007669"/>
    <property type="project" value="InterPro"/>
</dbReference>
<proteinExistence type="predicted"/>
<keyword evidence="3" id="KW-0862">Zinc</keyword>
<dbReference type="SMART" id="SM00906">
    <property type="entry name" value="Fungal_trans"/>
    <property type="match status" value="1"/>
</dbReference>
<dbReference type="OrthoDB" id="6486656at2759"/>
<feature type="region of interest" description="Disordered" evidence="8">
    <location>
        <begin position="1"/>
        <end position="66"/>
    </location>
</feature>
<evidence type="ECO:0000313" key="10">
    <source>
        <dbReference type="EMBL" id="KAF2098972.1"/>
    </source>
</evidence>
<feature type="domain" description="Zn(2)-C6 fungal-type" evidence="9">
    <location>
        <begin position="74"/>
        <end position="103"/>
    </location>
</feature>
<evidence type="ECO:0000313" key="11">
    <source>
        <dbReference type="Proteomes" id="UP000799772"/>
    </source>
</evidence>
<dbReference type="GO" id="GO:0000981">
    <property type="term" value="F:DNA-binding transcription factor activity, RNA polymerase II-specific"/>
    <property type="evidence" value="ECO:0007669"/>
    <property type="project" value="InterPro"/>
</dbReference>
<dbReference type="AlphaFoldDB" id="A0A9P4IIB5"/>
<protein>
    <recommendedName>
        <fullName evidence="9">Zn(2)-C6 fungal-type domain-containing protein</fullName>
    </recommendedName>
</protein>
<dbReference type="PANTHER" id="PTHR47540:SF1">
    <property type="entry name" value="ACTIVATOR OF STRESS GENES 1-RELATED"/>
    <property type="match status" value="1"/>
</dbReference>
<dbReference type="Proteomes" id="UP000799772">
    <property type="component" value="Unassembled WGS sequence"/>
</dbReference>
<feature type="compositionally biased region" description="Polar residues" evidence="8">
    <location>
        <begin position="145"/>
        <end position="167"/>
    </location>
</feature>
<dbReference type="GO" id="GO:0006351">
    <property type="term" value="P:DNA-templated transcription"/>
    <property type="evidence" value="ECO:0007669"/>
    <property type="project" value="InterPro"/>
</dbReference>
<dbReference type="PANTHER" id="PTHR47540">
    <property type="entry name" value="THIAMINE REPRESSIBLE GENES REGULATORY PROTEIN THI5"/>
    <property type="match status" value="1"/>
</dbReference>
<gene>
    <name evidence="10" type="ORF">NA57DRAFT_76206</name>
</gene>
<dbReference type="GO" id="GO:0045944">
    <property type="term" value="P:positive regulation of transcription by RNA polymerase II"/>
    <property type="evidence" value="ECO:0007669"/>
    <property type="project" value="TreeGrafter"/>
</dbReference>
<evidence type="ECO:0000256" key="6">
    <source>
        <dbReference type="ARBA" id="ARBA00023163"/>
    </source>
</evidence>
<comment type="subcellular location">
    <subcellularLocation>
        <location evidence="1">Nucleus</location>
    </subcellularLocation>
</comment>
<feature type="compositionally biased region" description="Basic and acidic residues" evidence="8">
    <location>
        <begin position="40"/>
        <end position="49"/>
    </location>
</feature>
<evidence type="ECO:0000256" key="7">
    <source>
        <dbReference type="ARBA" id="ARBA00023242"/>
    </source>
</evidence>
<feature type="region of interest" description="Disordered" evidence="8">
    <location>
        <begin position="748"/>
        <end position="781"/>
    </location>
</feature>
<keyword evidence="5" id="KW-0238">DNA-binding</keyword>
<evidence type="ECO:0000256" key="2">
    <source>
        <dbReference type="ARBA" id="ARBA00022723"/>
    </source>
</evidence>
<comment type="caution">
    <text evidence="10">The sequence shown here is derived from an EMBL/GenBank/DDBJ whole genome shotgun (WGS) entry which is preliminary data.</text>
</comment>
<dbReference type="InterPro" id="IPR036864">
    <property type="entry name" value="Zn2-C6_fun-type_DNA-bd_sf"/>
</dbReference>
<dbReference type="SMART" id="SM00066">
    <property type="entry name" value="GAL4"/>
    <property type="match status" value="1"/>
</dbReference>
<dbReference type="InterPro" id="IPR001138">
    <property type="entry name" value="Zn2Cys6_DnaBD"/>
</dbReference>
<reference evidence="10" key="1">
    <citation type="journal article" date="2020" name="Stud. Mycol.">
        <title>101 Dothideomycetes genomes: a test case for predicting lifestyles and emergence of pathogens.</title>
        <authorList>
            <person name="Haridas S."/>
            <person name="Albert R."/>
            <person name="Binder M."/>
            <person name="Bloem J."/>
            <person name="Labutti K."/>
            <person name="Salamov A."/>
            <person name="Andreopoulos B."/>
            <person name="Baker S."/>
            <person name="Barry K."/>
            <person name="Bills G."/>
            <person name="Bluhm B."/>
            <person name="Cannon C."/>
            <person name="Castanera R."/>
            <person name="Culley D."/>
            <person name="Daum C."/>
            <person name="Ezra D."/>
            <person name="Gonzalez J."/>
            <person name="Henrissat B."/>
            <person name="Kuo A."/>
            <person name="Liang C."/>
            <person name="Lipzen A."/>
            <person name="Lutzoni F."/>
            <person name="Magnuson J."/>
            <person name="Mondo S."/>
            <person name="Nolan M."/>
            <person name="Ohm R."/>
            <person name="Pangilinan J."/>
            <person name="Park H.-J."/>
            <person name="Ramirez L."/>
            <person name="Alfaro M."/>
            <person name="Sun H."/>
            <person name="Tritt A."/>
            <person name="Yoshinaga Y."/>
            <person name="Zwiers L.-H."/>
            <person name="Turgeon B."/>
            <person name="Goodwin S."/>
            <person name="Spatafora J."/>
            <person name="Crous P."/>
            <person name="Grigoriev I."/>
        </authorList>
    </citation>
    <scope>NUCLEOTIDE SEQUENCE</scope>
    <source>
        <strain evidence="10">CBS 133067</strain>
    </source>
</reference>
<dbReference type="CDD" id="cd00067">
    <property type="entry name" value="GAL4"/>
    <property type="match status" value="1"/>
</dbReference>
<evidence type="ECO:0000259" key="9">
    <source>
        <dbReference type="PROSITE" id="PS50048"/>
    </source>
</evidence>
<dbReference type="Pfam" id="PF04082">
    <property type="entry name" value="Fungal_trans"/>
    <property type="match status" value="1"/>
</dbReference>
<organism evidence="10 11">
    <name type="scientific">Rhizodiscina lignyota</name>
    <dbReference type="NCBI Taxonomy" id="1504668"/>
    <lineage>
        <taxon>Eukaryota</taxon>
        <taxon>Fungi</taxon>
        <taxon>Dikarya</taxon>
        <taxon>Ascomycota</taxon>
        <taxon>Pezizomycotina</taxon>
        <taxon>Dothideomycetes</taxon>
        <taxon>Pleosporomycetidae</taxon>
        <taxon>Aulographales</taxon>
        <taxon>Rhizodiscinaceae</taxon>
        <taxon>Rhizodiscina</taxon>
    </lineage>
</organism>
<evidence type="ECO:0000256" key="1">
    <source>
        <dbReference type="ARBA" id="ARBA00004123"/>
    </source>
</evidence>
<keyword evidence="6" id="KW-0804">Transcription</keyword>
<dbReference type="InterPro" id="IPR051711">
    <property type="entry name" value="Stress_Response_Reg"/>
</dbReference>
<keyword evidence="4" id="KW-0805">Transcription regulation</keyword>
<sequence>MEKKKGRMATNALEQDDGPSSAEQAPANQSFSTNPLDSPEELKSKRTAPDYDQTQAPASTSAHDVHSRARITRACQVCRQRKIKCPGGCPCQPCKTSFHDCVYLEPTRNRPKRRVVTSAHIAALENRLKEMESYINIAAHHRSDASPSDTTHIQIHQFPGSSQSPTDPTHGANNDYRHTDKYVLTQHAIENGEAGYQGYSGDRAFMQLMRDKLRNWPGAEVHGKLRRSAEQLPKLFESDYSLAETVLLPPRDECRALIDAALESHALFPILHWPNFECSLRFLYSIGPSQYTADELRFLPLFYAVLALGCLFSQKDTQKSSRSSAKANGRCLVNLSDGTDETSLQALIFLNLFLIATARAGSCYTYLTHTLTIALRMGLHSSLPRQDDLVRHEVGKRAFWTIKVLVNYVSILAGMPKLLDDENIDQDMPAEVNDVYITKNDISVQPANEVCQIAGMNAYIRLHKILEQVVSHIYPPRGLRKTPDKESASYLVRIETIKGIEQDLDNWMQNVPFGFALGRDTASASLLRTQYLLSVSFARVQLYLYRPFLHYLSKSGANDTSFTLYATACVQACHNILTLSGDVWRRGLVPGCNPTFIHMVFGAIITLIYVLLDPTEWDETEVAVKDIAMGRKFLDTIAQYSENAEKAQAILAAMIALLQKEFVETRKRLQNYESEIADLVAVDPIADDESAARVSNQTVGMEHHGKPWAPPTLSESFSYRPIPTGSMLQSHPPDARYTPFETHILQSPNGAQRRSLSSIGDTNAETVSTQPDLGRTGVQTHSSHLSSQFAFTSVTGSRSGSVPYQENAADLLEARPFSFANNQLGGMWSSMTPFAEQTLDTPNGGDLGMMDMSDANPIDLQQMRELFNSNHLL</sequence>
<dbReference type="Pfam" id="PF00172">
    <property type="entry name" value="Zn_clus"/>
    <property type="match status" value="1"/>
</dbReference>
<evidence type="ECO:0000256" key="4">
    <source>
        <dbReference type="ARBA" id="ARBA00023015"/>
    </source>
</evidence>
<dbReference type="SUPFAM" id="SSF57701">
    <property type="entry name" value="Zn2/Cys6 DNA-binding domain"/>
    <property type="match status" value="1"/>
</dbReference>
<feature type="compositionally biased region" description="Polar residues" evidence="8">
    <location>
        <begin position="21"/>
        <end position="36"/>
    </location>
</feature>
<dbReference type="EMBL" id="ML978126">
    <property type="protein sequence ID" value="KAF2098972.1"/>
    <property type="molecule type" value="Genomic_DNA"/>
</dbReference>
<feature type="region of interest" description="Disordered" evidence="8">
    <location>
        <begin position="142"/>
        <end position="176"/>
    </location>
</feature>
<dbReference type="GO" id="GO:0043565">
    <property type="term" value="F:sequence-specific DNA binding"/>
    <property type="evidence" value="ECO:0007669"/>
    <property type="project" value="TreeGrafter"/>
</dbReference>
<dbReference type="PROSITE" id="PS50048">
    <property type="entry name" value="ZN2_CY6_FUNGAL_2"/>
    <property type="match status" value="1"/>
</dbReference>
<evidence type="ECO:0000256" key="5">
    <source>
        <dbReference type="ARBA" id="ARBA00023125"/>
    </source>
</evidence>
<evidence type="ECO:0000256" key="8">
    <source>
        <dbReference type="SAM" id="MobiDB-lite"/>
    </source>
</evidence>
<feature type="compositionally biased region" description="Polar residues" evidence="8">
    <location>
        <begin position="52"/>
        <end position="62"/>
    </location>
</feature>
<keyword evidence="2" id="KW-0479">Metal-binding</keyword>
<dbReference type="InterPro" id="IPR007219">
    <property type="entry name" value="XnlR_reg_dom"/>
</dbReference>
<name>A0A9P4IIB5_9PEZI</name>
<accession>A0A9P4IIB5</accession>
<dbReference type="PROSITE" id="PS00463">
    <property type="entry name" value="ZN2_CY6_FUNGAL_1"/>
    <property type="match status" value="1"/>
</dbReference>
<dbReference type="GO" id="GO:0005634">
    <property type="term" value="C:nucleus"/>
    <property type="evidence" value="ECO:0007669"/>
    <property type="project" value="UniProtKB-SubCell"/>
</dbReference>
<keyword evidence="11" id="KW-1185">Reference proteome</keyword>
<evidence type="ECO:0000256" key="3">
    <source>
        <dbReference type="ARBA" id="ARBA00022833"/>
    </source>
</evidence>
<dbReference type="Gene3D" id="4.10.240.10">
    <property type="entry name" value="Zn(2)-C6 fungal-type DNA-binding domain"/>
    <property type="match status" value="1"/>
</dbReference>
<keyword evidence="7" id="KW-0539">Nucleus</keyword>